<dbReference type="InterPro" id="IPR038296">
    <property type="entry name" value="ParD_sf"/>
</dbReference>
<evidence type="ECO:0000313" key="1">
    <source>
        <dbReference type="EMBL" id="PYB75150.1"/>
    </source>
</evidence>
<dbReference type="EMBL" id="QJRY01000002">
    <property type="protein sequence ID" value="PYB75150.1"/>
    <property type="molecule type" value="Genomic_DNA"/>
</dbReference>
<reference evidence="1 2" key="1">
    <citation type="submission" date="2018-06" db="EMBL/GenBank/DDBJ databases">
        <title>Rhizobium wuzhouense sp. nov., isolated from roots of Oryza officinalis.</title>
        <authorList>
            <person name="Yuan T."/>
        </authorList>
    </citation>
    <scope>NUCLEOTIDE SEQUENCE [LARGE SCALE GENOMIC DNA]</scope>
    <source>
        <strain evidence="1 2">W44</strain>
    </source>
</reference>
<accession>A0ABX5NT80</accession>
<proteinExistence type="predicted"/>
<protein>
    <submittedName>
        <fullName evidence="1">Type II toxin-antitoxin system ParD family antitoxin</fullName>
    </submittedName>
</protein>
<gene>
    <name evidence="1" type="ORF">DMY87_06720</name>
</gene>
<evidence type="ECO:0000313" key="2">
    <source>
        <dbReference type="Proteomes" id="UP000247536"/>
    </source>
</evidence>
<dbReference type="Proteomes" id="UP000247536">
    <property type="component" value="Unassembled WGS sequence"/>
</dbReference>
<comment type="caution">
    <text evidence="1">The sequence shown here is derived from an EMBL/GenBank/DDBJ whole genome shotgun (WGS) entry which is preliminary data.</text>
</comment>
<keyword evidence="2" id="KW-1185">Reference proteome</keyword>
<dbReference type="RefSeq" id="WP_110790539.1">
    <property type="nucleotide sequence ID" value="NZ_QJRY01000002.1"/>
</dbReference>
<dbReference type="InterPro" id="IPR022789">
    <property type="entry name" value="ParD"/>
</dbReference>
<sequence length="83" mass="9229">MKHDRIVLDDRQAALVKRLVQSGRFSSTTDVIGYSLDLLEQREADGAQFLSDLEHEAARGLESGPAVAMESAEDLIAAFRKRR</sequence>
<dbReference type="Gene3D" id="6.10.10.120">
    <property type="entry name" value="Antitoxin ParD1-like"/>
    <property type="match status" value="1"/>
</dbReference>
<organism evidence="1 2">
    <name type="scientific">Rhizobium wuzhouense</name>
    <dbReference type="NCBI Taxonomy" id="1986026"/>
    <lineage>
        <taxon>Bacteria</taxon>
        <taxon>Pseudomonadati</taxon>
        <taxon>Pseudomonadota</taxon>
        <taxon>Alphaproteobacteria</taxon>
        <taxon>Hyphomicrobiales</taxon>
        <taxon>Rhizobiaceae</taxon>
        <taxon>Rhizobium/Agrobacterium group</taxon>
        <taxon>Rhizobium</taxon>
    </lineage>
</organism>
<dbReference type="Pfam" id="PF03693">
    <property type="entry name" value="ParD_antitoxin"/>
    <property type="match status" value="1"/>
</dbReference>
<name>A0ABX5NT80_9HYPH</name>